<keyword evidence="2" id="KW-0217">Developmental protein</keyword>
<dbReference type="PANTHER" id="PTHR34359:SF28">
    <property type="entry name" value="CLAVATA3_ESR (CLE)-RELATED PROTEIN 12"/>
    <property type="match status" value="1"/>
</dbReference>
<dbReference type="Proteomes" id="UP000516437">
    <property type="component" value="Chromosome 3"/>
</dbReference>
<gene>
    <name evidence="6" type="ORF">CJ030_MR3G024385</name>
</gene>
<accession>A0A6A1WE69</accession>
<name>A0A6A1WE69_9ROSI</name>
<keyword evidence="3" id="KW-0221">Differentiation</keyword>
<feature type="region of interest" description="Disordered" evidence="5">
    <location>
        <begin position="67"/>
        <end position="115"/>
    </location>
</feature>
<evidence type="ECO:0000313" key="6">
    <source>
        <dbReference type="EMBL" id="KAB1221140.1"/>
    </source>
</evidence>
<protein>
    <submittedName>
        <fullName evidence="6">CLAVATA3/ESR (CLE)-related protein 12</fullName>
    </submittedName>
</protein>
<evidence type="ECO:0000256" key="3">
    <source>
        <dbReference type="ARBA" id="ARBA00022782"/>
    </source>
</evidence>
<reference evidence="6 7" key="1">
    <citation type="journal article" date="2019" name="Plant Biotechnol. J.">
        <title>The red bayberry genome and genetic basis of sex determination.</title>
        <authorList>
            <person name="Jia H.M."/>
            <person name="Jia H.J."/>
            <person name="Cai Q.L."/>
            <person name="Wang Y."/>
            <person name="Zhao H.B."/>
            <person name="Yang W.F."/>
            <person name="Wang G.Y."/>
            <person name="Li Y.H."/>
            <person name="Zhan D.L."/>
            <person name="Shen Y.T."/>
            <person name="Niu Q.F."/>
            <person name="Chang L."/>
            <person name="Qiu J."/>
            <person name="Zhao L."/>
            <person name="Xie H.B."/>
            <person name="Fu W.Y."/>
            <person name="Jin J."/>
            <person name="Li X.W."/>
            <person name="Jiao Y."/>
            <person name="Zhou C.C."/>
            <person name="Tu T."/>
            <person name="Chai C.Y."/>
            <person name="Gao J.L."/>
            <person name="Fan L.J."/>
            <person name="van de Weg E."/>
            <person name="Wang J.Y."/>
            <person name="Gao Z.S."/>
        </authorList>
    </citation>
    <scope>NUCLEOTIDE SEQUENCE [LARGE SCALE GENOMIC DNA]</scope>
    <source>
        <tissue evidence="6">Leaves</tissue>
    </source>
</reference>
<evidence type="ECO:0000256" key="2">
    <source>
        <dbReference type="ARBA" id="ARBA00022473"/>
    </source>
</evidence>
<keyword evidence="7" id="KW-1185">Reference proteome</keyword>
<comment type="similarity">
    <text evidence="1">Belongs to the CLV3/ESR signal peptide family.</text>
</comment>
<feature type="compositionally biased region" description="Basic and acidic residues" evidence="5">
    <location>
        <begin position="95"/>
        <end position="105"/>
    </location>
</feature>
<sequence length="115" mass="13546">MALKTSKIMFIFLSLSLLLLLIHEFYNFKSKIKDKETTTTSYFPPLRHPVISRKVLASRFDFAPFIKHHQRNNHHHERTHSPNTRVQPEPAESEIDPRYGVEKRRVPTGPNPLHH</sequence>
<evidence type="ECO:0000256" key="5">
    <source>
        <dbReference type="SAM" id="MobiDB-lite"/>
    </source>
</evidence>
<dbReference type="PANTHER" id="PTHR34359">
    <property type="entry name" value="CLAVATA3/ESR (CLE)-RELATED PROTEIN 10"/>
    <property type="match status" value="1"/>
</dbReference>
<keyword evidence="4" id="KW-0379">Hydroxylation</keyword>
<dbReference type="OrthoDB" id="753861at2759"/>
<comment type="caution">
    <text evidence="6">The sequence shown here is derived from an EMBL/GenBank/DDBJ whole genome shotgun (WGS) entry which is preliminary data.</text>
</comment>
<dbReference type="AlphaFoldDB" id="A0A6A1WE69"/>
<dbReference type="InterPro" id="IPR039618">
    <property type="entry name" value="CLE9-13"/>
</dbReference>
<evidence type="ECO:0000256" key="1">
    <source>
        <dbReference type="ARBA" id="ARBA00005416"/>
    </source>
</evidence>
<evidence type="ECO:0000313" key="7">
    <source>
        <dbReference type="Proteomes" id="UP000516437"/>
    </source>
</evidence>
<proteinExistence type="inferred from homology"/>
<dbReference type="GO" id="GO:0030154">
    <property type="term" value="P:cell differentiation"/>
    <property type="evidence" value="ECO:0007669"/>
    <property type="project" value="UniProtKB-KW"/>
</dbReference>
<evidence type="ECO:0000256" key="4">
    <source>
        <dbReference type="ARBA" id="ARBA00023278"/>
    </source>
</evidence>
<organism evidence="6 7">
    <name type="scientific">Morella rubra</name>
    <name type="common">Chinese bayberry</name>
    <dbReference type="NCBI Taxonomy" id="262757"/>
    <lineage>
        <taxon>Eukaryota</taxon>
        <taxon>Viridiplantae</taxon>
        <taxon>Streptophyta</taxon>
        <taxon>Embryophyta</taxon>
        <taxon>Tracheophyta</taxon>
        <taxon>Spermatophyta</taxon>
        <taxon>Magnoliopsida</taxon>
        <taxon>eudicotyledons</taxon>
        <taxon>Gunneridae</taxon>
        <taxon>Pentapetalae</taxon>
        <taxon>rosids</taxon>
        <taxon>fabids</taxon>
        <taxon>Fagales</taxon>
        <taxon>Myricaceae</taxon>
        <taxon>Morella</taxon>
    </lineage>
</organism>
<feature type="compositionally biased region" description="Basic residues" evidence="5">
    <location>
        <begin position="67"/>
        <end position="78"/>
    </location>
</feature>
<dbReference type="EMBL" id="RXIC02000021">
    <property type="protein sequence ID" value="KAB1221140.1"/>
    <property type="molecule type" value="Genomic_DNA"/>
</dbReference>